<evidence type="ECO:0000313" key="5">
    <source>
        <dbReference type="Proteomes" id="UP000581087"/>
    </source>
</evidence>
<gene>
    <name evidence="2" type="ORF">BJ972_002164</name>
    <name evidence="3" type="ORF">ESP50_02925</name>
</gene>
<organism evidence="3 4">
    <name type="scientific">Agromyces atrinae</name>
    <dbReference type="NCBI Taxonomy" id="592376"/>
    <lineage>
        <taxon>Bacteria</taxon>
        <taxon>Bacillati</taxon>
        <taxon>Actinomycetota</taxon>
        <taxon>Actinomycetes</taxon>
        <taxon>Micrococcales</taxon>
        <taxon>Microbacteriaceae</taxon>
        <taxon>Agromyces</taxon>
    </lineage>
</organism>
<accession>A0A4Q2MDD8</accession>
<protein>
    <submittedName>
        <fullName evidence="3">Uncharacterized protein</fullName>
    </submittedName>
</protein>
<reference evidence="2 5" key="2">
    <citation type="submission" date="2020-07" db="EMBL/GenBank/DDBJ databases">
        <title>Sequencing the genomes of 1000 actinobacteria strains.</title>
        <authorList>
            <person name="Klenk H.-P."/>
        </authorList>
    </citation>
    <scope>NUCLEOTIDE SEQUENCE [LARGE SCALE GENOMIC DNA]</scope>
    <source>
        <strain evidence="2 5">DSM 23870</strain>
    </source>
</reference>
<feature type="signal peptide" evidence="1">
    <location>
        <begin position="1"/>
        <end position="21"/>
    </location>
</feature>
<dbReference type="AlphaFoldDB" id="A0A4Q2MDD8"/>
<keyword evidence="1" id="KW-0732">Signal</keyword>
<dbReference type="OrthoDB" id="5111126at2"/>
<proteinExistence type="predicted"/>
<dbReference type="Proteomes" id="UP000581087">
    <property type="component" value="Unassembled WGS sequence"/>
</dbReference>
<comment type="caution">
    <text evidence="3">The sequence shown here is derived from an EMBL/GenBank/DDBJ whole genome shotgun (WGS) entry which is preliminary data.</text>
</comment>
<dbReference type="EMBL" id="SDPM01000001">
    <property type="protein sequence ID" value="RXZ88151.1"/>
    <property type="molecule type" value="Genomic_DNA"/>
</dbReference>
<evidence type="ECO:0000256" key="1">
    <source>
        <dbReference type="SAM" id="SignalP"/>
    </source>
</evidence>
<sequence>MRRLRASALLVTVGLALGLTACSTGPSNSVQVTYEIDGAERTLTFSPDQITCTDDRVHGLAISNDPQGRFSIDIGGQRRGSVGAGGDDGLVLFEGTDLQLSASGNVLTVGESEGEVAVVADWKPGDDANVEPEDADRYPATISGSIECDAPVAVPTAQPEATSDPTVTGVSVRFTGDGISHTATFEPSDVSCDSRVTATGVQPHPGTLALDSSGRLQVSVVDDTGTTQFVATGVSATPESDGSYWLQNITGDVSYWEGETSGTLSPEDAVEASGTLSALIICP</sequence>
<evidence type="ECO:0000313" key="4">
    <source>
        <dbReference type="Proteomes" id="UP000292686"/>
    </source>
</evidence>
<keyword evidence="4" id="KW-1185">Reference proteome</keyword>
<dbReference type="Proteomes" id="UP000292686">
    <property type="component" value="Unassembled WGS sequence"/>
</dbReference>
<dbReference type="RefSeq" id="WP_129172415.1">
    <property type="nucleotide sequence ID" value="NZ_JACCBI010000001.1"/>
</dbReference>
<evidence type="ECO:0000313" key="2">
    <source>
        <dbReference type="EMBL" id="NYD67645.1"/>
    </source>
</evidence>
<reference evidence="3 4" key="1">
    <citation type="submission" date="2019-01" db="EMBL/GenBank/DDBJ databases">
        <title>Agromyces.</title>
        <authorList>
            <person name="Li J."/>
        </authorList>
    </citation>
    <scope>NUCLEOTIDE SEQUENCE [LARGE SCALE GENOMIC DNA]</scope>
    <source>
        <strain evidence="3 4">DSM 23870</strain>
    </source>
</reference>
<evidence type="ECO:0000313" key="3">
    <source>
        <dbReference type="EMBL" id="RXZ88151.1"/>
    </source>
</evidence>
<feature type="chain" id="PRO_5038239035" evidence="1">
    <location>
        <begin position="22"/>
        <end position="283"/>
    </location>
</feature>
<dbReference type="EMBL" id="JACCBI010000001">
    <property type="protein sequence ID" value="NYD67645.1"/>
    <property type="molecule type" value="Genomic_DNA"/>
</dbReference>
<dbReference type="PROSITE" id="PS51257">
    <property type="entry name" value="PROKAR_LIPOPROTEIN"/>
    <property type="match status" value="1"/>
</dbReference>
<name>A0A4Q2MDD8_9MICO</name>